<keyword evidence="2" id="KW-1185">Reference proteome</keyword>
<evidence type="ECO:0008006" key="3">
    <source>
        <dbReference type="Google" id="ProtNLM"/>
    </source>
</evidence>
<accession>A0A6G1JQH3</accession>
<evidence type="ECO:0000313" key="2">
    <source>
        <dbReference type="Proteomes" id="UP000799428"/>
    </source>
</evidence>
<gene>
    <name evidence="1" type="ORF">K504DRAFT_363199</name>
</gene>
<evidence type="ECO:0000313" key="1">
    <source>
        <dbReference type="EMBL" id="KAF2702750.1"/>
    </source>
</evidence>
<dbReference type="OrthoDB" id="8062037at2759"/>
<dbReference type="InterPro" id="IPR013083">
    <property type="entry name" value="Znf_RING/FYVE/PHD"/>
</dbReference>
<protein>
    <recommendedName>
        <fullName evidence="3">RING-type domain-containing protein</fullName>
    </recommendedName>
</protein>
<sequence>GKKRYSPPRPDADTFDSQEEFVNSLVSIPIAEVEEYNRKCPHCWKRYGESDQGADNAENPVKFRCGHVFGEKCMKDVFRLPTAVKVDLCPISFESGSRGADLGARLDQFLALKENVGD</sequence>
<name>A0A6G1JQH3_9PLEO</name>
<reference evidence="1" key="1">
    <citation type="journal article" date="2020" name="Stud. Mycol.">
        <title>101 Dothideomycetes genomes: a test case for predicting lifestyles and emergence of pathogens.</title>
        <authorList>
            <person name="Haridas S."/>
            <person name="Albert R."/>
            <person name="Binder M."/>
            <person name="Bloem J."/>
            <person name="Labutti K."/>
            <person name="Salamov A."/>
            <person name="Andreopoulos B."/>
            <person name="Baker S."/>
            <person name="Barry K."/>
            <person name="Bills G."/>
            <person name="Bluhm B."/>
            <person name="Cannon C."/>
            <person name="Castanera R."/>
            <person name="Culley D."/>
            <person name="Daum C."/>
            <person name="Ezra D."/>
            <person name="Gonzalez J."/>
            <person name="Henrissat B."/>
            <person name="Kuo A."/>
            <person name="Liang C."/>
            <person name="Lipzen A."/>
            <person name="Lutzoni F."/>
            <person name="Magnuson J."/>
            <person name="Mondo S."/>
            <person name="Nolan M."/>
            <person name="Ohm R."/>
            <person name="Pangilinan J."/>
            <person name="Park H.-J."/>
            <person name="Ramirez L."/>
            <person name="Alfaro M."/>
            <person name="Sun H."/>
            <person name="Tritt A."/>
            <person name="Yoshinaga Y."/>
            <person name="Zwiers L.-H."/>
            <person name="Turgeon B."/>
            <person name="Goodwin S."/>
            <person name="Spatafora J."/>
            <person name="Crous P."/>
            <person name="Grigoriev I."/>
        </authorList>
    </citation>
    <scope>NUCLEOTIDE SEQUENCE</scope>
    <source>
        <strain evidence="1">CBS 279.74</strain>
    </source>
</reference>
<dbReference type="Proteomes" id="UP000799428">
    <property type="component" value="Unassembled WGS sequence"/>
</dbReference>
<feature type="non-terminal residue" evidence="1">
    <location>
        <position position="1"/>
    </location>
</feature>
<proteinExistence type="predicted"/>
<organism evidence="1 2">
    <name type="scientific">Pleomassaria siparia CBS 279.74</name>
    <dbReference type="NCBI Taxonomy" id="1314801"/>
    <lineage>
        <taxon>Eukaryota</taxon>
        <taxon>Fungi</taxon>
        <taxon>Dikarya</taxon>
        <taxon>Ascomycota</taxon>
        <taxon>Pezizomycotina</taxon>
        <taxon>Dothideomycetes</taxon>
        <taxon>Pleosporomycetidae</taxon>
        <taxon>Pleosporales</taxon>
        <taxon>Pleomassariaceae</taxon>
        <taxon>Pleomassaria</taxon>
    </lineage>
</organism>
<feature type="non-terminal residue" evidence="1">
    <location>
        <position position="118"/>
    </location>
</feature>
<dbReference type="Gene3D" id="3.30.40.10">
    <property type="entry name" value="Zinc/RING finger domain, C3HC4 (zinc finger)"/>
    <property type="match status" value="1"/>
</dbReference>
<dbReference type="SUPFAM" id="SSF57850">
    <property type="entry name" value="RING/U-box"/>
    <property type="match status" value="1"/>
</dbReference>
<dbReference type="AlphaFoldDB" id="A0A6G1JQH3"/>
<dbReference type="EMBL" id="MU005793">
    <property type="protein sequence ID" value="KAF2702750.1"/>
    <property type="molecule type" value="Genomic_DNA"/>
</dbReference>